<dbReference type="InterPro" id="IPR017455">
    <property type="entry name" value="Znf_FYVE-rel"/>
</dbReference>
<dbReference type="GO" id="GO:0005545">
    <property type="term" value="F:1-phosphatidylinositol binding"/>
    <property type="evidence" value="ECO:0007669"/>
    <property type="project" value="TreeGrafter"/>
</dbReference>
<evidence type="ECO:0000256" key="2">
    <source>
        <dbReference type="ARBA" id="ARBA00022771"/>
    </source>
</evidence>
<dbReference type="Pfam" id="PF01363">
    <property type="entry name" value="FYVE"/>
    <property type="match status" value="1"/>
</dbReference>
<dbReference type="InterPro" id="IPR011011">
    <property type="entry name" value="Znf_FYVE_PHD"/>
</dbReference>
<dbReference type="PANTHER" id="PTHR23164:SF30">
    <property type="entry name" value="EARLY ENDOSOME ANTIGEN 1"/>
    <property type="match status" value="1"/>
</dbReference>
<feature type="domain" description="FYVE-type" evidence="6">
    <location>
        <begin position="1196"/>
        <end position="1254"/>
    </location>
</feature>
<comment type="caution">
    <text evidence="7">The sequence shown here is derived from an EMBL/GenBank/DDBJ whole genome shotgun (WGS) entry which is preliminary data.</text>
</comment>
<evidence type="ECO:0000256" key="3">
    <source>
        <dbReference type="ARBA" id="ARBA00022833"/>
    </source>
</evidence>
<dbReference type="PROSITE" id="PS00028">
    <property type="entry name" value="ZINC_FINGER_C2H2_1"/>
    <property type="match status" value="1"/>
</dbReference>
<proteinExistence type="predicted"/>
<evidence type="ECO:0000313" key="7">
    <source>
        <dbReference type="EMBL" id="CAJ0590771.1"/>
    </source>
</evidence>
<organism evidence="7 8">
    <name type="scientific">Cylicocyclus nassatus</name>
    <name type="common">Nematode worm</name>
    <dbReference type="NCBI Taxonomy" id="53992"/>
    <lineage>
        <taxon>Eukaryota</taxon>
        <taxon>Metazoa</taxon>
        <taxon>Ecdysozoa</taxon>
        <taxon>Nematoda</taxon>
        <taxon>Chromadorea</taxon>
        <taxon>Rhabditida</taxon>
        <taxon>Rhabditina</taxon>
        <taxon>Rhabditomorpha</taxon>
        <taxon>Strongyloidea</taxon>
        <taxon>Strongylidae</taxon>
        <taxon>Cylicocyclus</taxon>
    </lineage>
</organism>
<dbReference type="GO" id="GO:0008270">
    <property type="term" value="F:zinc ion binding"/>
    <property type="evidence" value="ECO:0007669"/>
    <property type="project" value="UniProtKB-KW"/>
</dbReference>
<keyword evidence="3" id="KW-0862">Zinc</keyword>
<evidence type="ECO:0000256" key="5">
    <source>
        <dbReference type="SAM" id="Coils"/>
    </source>
</evidence>
<dbReference type="Gene3D" id="1.20.5.390">
    <property type="entry name" value="L1 transposable element, trimerization domain"/>
    <property type="match status" value="1"/>
</dbReference>
<dbReference type="PANTHER" id="PTHR23164">
    <property type="entry name" value="EARLY ENDOSOME ANTIGEN 1"/>
    <property type="match status" value="1"/>
</dbReference>
<dbReference type="Proteomes" id="UP001176961">
    <property type="component" value="Unassembled WGS sequence"/>
</dbReference>
<protein>
    <recommendedName>
        <fullName evidence="6">FYVE-type domain-containing protein</fullName>
    </recommendedName>
</protein>
<keyword evidence="5" id="KW-0175">Coiled coil</keyword>
<keyword evidence="2 4" id="KW-0863">Zinc-finger</keyword>
<evidence type="ECO:0000313" key="8">
    <source>
        <dbReference type="Proteomes" id="UP001176961"/>
    </source>
</evidence>
<feature type="coiled-coil region" evidence="5">
    <location>
        <begin position="914"/>
        <end position="1142"/>
    </location>
</feature>
<evidence type="ECO:0000256" key="1">
    <source>
        <dbReference type="ARBA" id="ARBA00022723"/>
    </source>
</evidence>
<feature type="coiled-coil region" evidence="5">
    <location>
        <begin position="110"/>
        <end position="144"/>
    </location>
</feature>
<keyword evidence="8" id="KW-1185">Reference proteome</keyword>
<keyword evidence="1" id="KW-0479">Metal-binding</keyword>
<dbReference type="GO" id="GO:0005769">
    <property type="term" value="C:early endosome"/>
    <property type="evidence" value="ECO:0007669"/>
    <property type="project" value="TreeGrafter"/>
</dbReference>
<name>A0AA36DN71_CYLNA</name>
<sequence length="1256" mass="143845">MLRRLKAQVSQVANELPGVLSPSARENRDDSSFFLASDTSQNNVDDEIEGFLCPICMVHYNSPESLSEHFEEAHNKDISLVNPNFDSATTISSNSIGTSPGSFSSKDKEIEELRLQIKEEHTYAEKLKEELDRIQSVVAQATDVPQGEVPYLMQQIQVLEAGKSMVTQRMLEFEKENGQLKRSVENGKQERTEIMTKLKQLSGQIRTLTDENEGIKVEKEVTSKELAKFKTDNEKLEKELDMLHKTLDQRPSEDDVAVLRTELVHAQKLMDEISQQKDVEINEYINSVRQLNMEREKQKCVVDNLQKQLADTSGTSKESAEKIRALVTELEDTRQLLTTCQKDLEDAKGDAVQKGKRVEELHGKIEANLTELTACRDKIAQLEETVRVSAREINDSHAMNESNLTKLTQLSDKLEQMIEEKKRYEVEMSKFEEKNDVQSNSIRSLELSNMDLTNELSSLGSLLEHERQLINEKNTLIASKDQELFSMREELEKARIENEKLSGQCASKSAEIESISKQVILLQESSKELMQKVSEGEGGAKMALEQLSEEKKKLQEKVVQLTNSLNEEKSNFLEKTNEQEKAFREEKRAAAEKLKKVEDQREELERRLREAEDDNNRKAERFVEMEKEIDEERRKSNDRVNKLKEVIRMKEASALESRKQFDELSAQLSDRNRILREKERQIEENRHKIEESVRHISEAEMKARKLEAELSQSEAQRVAVSDSESELRNRLSEHESMLVTLKQQVEKLTAELNAKDQALQDAMKEASEKEEHWKKKREEFERQIENDHKHNEDLLKTTKELQSSLDSEKEESMARKAKIEELTLRTNEASTRIAELEKEAEENQKKLKILEESVESLSKQLLEEKGRSTELQKKYEDEVVMLKSVENALCDSKIELDSFKSSADTKQAELESLVQQSESKISELVAAVEAKEQELLHLTNANSRLLEDLSEKTKELDGFTDRMTKFESELADERRKYEALEAERQVAAEECVLLRTQNTEVSKASSETIEQLKKEAEVLRDSVLAKEEELKNMKARCTQFEQLAKDIQFSMDRELSAKTAEIERLHSTAAELEAAAAAKESSLSQEISALKRSIKAVQSELDEQVRISAEAAKTAEELTTANMELSRKISSWEEEKNALIERCLNTESDLDFERDRALENKRRFDEALSAMHELGRANQSLQMDISKHTSRTWLDDSAAVNCTNCGKLFSLTVRKHHCRVCGLIFCGPCSSKTAQIASHKNPVRVCDSCHTEVQNR</sequence>
<dbReference type="GO" id="GO:0006897">
    <property type="term" value="P:endocytosis"/>
    <property type="evidence" value="ECO:0007669"/>
    <property type="project" value="TreeGrafter"/>
</dbReference>
<feature type="coiled-coil region" evidence="5">
    <location>
        <begin position="365"/>
        <end position="434"/>
    </location>
</feature>
<dbReference type="SMART" id="SM00064">
    <property type="entry name" value="FYVE"/>
    <property type="match status" value="1"/>
</dbReference>
<dbReference type="InterPro" id="IPR013087">
    <property type="entry name" value="Znf_C2H2_type"/>
</dbReference>
<dbReference type="AlphaFoldDB" id="A0AA36DN71"/>
<feature type="coiled-coil region" evidence="5">
    <location>
        <begin position="170"/>
        <end position="246"/>
    </location>
</feature>
<dbReference type="Gene3D" id="3.30.40.10">
    <property type="entry name" value="Zinc/RING finger domain, C3HC4 (zinc finger)"/>
    <property type="match status" value="1"/>
</dbReference>
<feature type="coiled-coil region" evidence="5">
    <location>
        <begin position="537"/>
        <end position="635"/>
    </location>
</feature>
<dbReference type="InterPro" id="IPR000306">
    <property type="entry name" value="Znf_FYVE"/>
</dbReference>
<dbReference type="EMBL" id="CATQJL010000001">
    <property type="protein sequence ID" value="CAJ0590771.1"/>
    <property type="molecule type" value="Genomic_DNA"/>
</dbReference>
<dbReference type="SUPFAM" id="SSF69979">
    <property type="entry name" value="Eea1 homodimerisation domain"/>
    <property type="match status" value="1"/>
</dbReference>
<dbReference type="SUPFAM" id="SSF57903">
    <property type="entry name" value="FYVE/PHD zinc finger"/>
    <property type="match status" value="1"/>
</dbReference>
<dbReference type="Gene3D" id="1.10.287.1490">
    <property type="match status" value="1"/>
</dbReference>
<gene>
    <name evidence="7" type="ORF">CYNAS_LOCUS2754</name>
</gene>
<dbReference type="PROSITE" id="PS50178">
    <property type="entry name" value="ZF_FYVE"/>
    <property type="match status" value="1"/>
</dbReference>
<dbReference type="CDD" id="cd15730">
    <property type="entry name" value="FYVE_EEA1"/>
    <property type="match status" value="1"/>
</dbReference>
<reference evidence="7" key="1">
    <citation type="submission" date="2023-07" db="EMBL/GenBank/DDBJ databases">
        <authorList>
            <consortium name="CYATHOMIX"/>
        </authorList>
    </citation>
    <scope>NUCLEOTIDE SEQUENCE</scope>
    <source>
        <strain evidence="7">N/A</strain>
    </source>
</reference>
<feature type="coiled-coil region" evidence="5">
    <location>
        <begin position="665"/>
        <end position="874"/>
    </location>
</feature>
<evidence type="ECO:0000259" key="6">
    <source>
        <dbReference type="PROSITE" id="PS50178"/>
    </source>
</evidence>
<accession>A0AA36DN71</accession>
<feature type="coiled-coil region" evidence="5">
    <location>
        <begin position="477"/>
        <end position="511"/>
    </location>
</feature>
<dbReference type="InterPro" id="IPR013083">
    <property type="entry name" value="Znf_RING/FYVE/PHD"/>
</dbReference>
<evidence type="ECO:0000256" key="4">
    <source>
        <dbReference type="PROSITE-ProRule" id="PRU00091"/>
    </source>
</evidence>